<protein>
    <submittedName>
        <fullName evidence="9">Cobalamin biosynthesis protein CbiM</fullName>
    </submittedName>
</protein>
<gene>
    <name evidence="9" type="ORF">E7746_10235</name>
</gene>
<dbReference type="KEGG" id="mgod:E7746_10235"/>
<dbReference type="GO" id="GO:0005886">
    <property type="term" value="C:plasma membrane"/>
    <property type="evidence" value="ECO:0007669"/>
    <property type="project" value="UniProtKB-SubCell"/>
</dbReference>
<dbReference type="EMBL" id="CP039393">
    <property type="protein sequence ID" value="QCD36229.1"/>
    <property type="molecule type" value="Genomic_DNA"/>
</dbReference>
<reference evidence="9 10" key="1">
    <citation type="submission" date="2019-02" db="EMBL/GenBank/DDBJ databases">
        <title>Isolation and identification of novel species under the genus Muribaculum.</title>
        <authorList>
            <person name="Miyake S."/>
            <person name="Ding Y."/>
            <person name="Low A."/>
            <person name="Soh M."/>
            <person name="Seedorf H."/>
        </authorList>
    </citation>
    <scope>NUCLEOTIDE SEQUENCE [LARGE SCALE GENOMIC DNA]</scope>
    <source>
        <strain evidence="9 10">TLL-A4</strain>
    </source>
</reference>
<dbReference type="InterPro" id="IPR002751">
    <property type="entry name" value="CbiM/NikMN"/>
</dbReference>
<name>A0A4P7VQ55_9BACT</name>
<feature type="domain" description="PDGLE" evidence="8">
    <location>
        <begin position="228"/>
        <end position="317"/>
    </location>
</feature>
<feature type="transmembrane region" description="Helical" evidence="7">
    <location>
        <begin position="105"/>
        <end position="127"/>
    </location>
</feature>
<evidence type="ECO:0000256" key="6">
    <source>
        <dbReference type="ARBA" id="ARBA00023136"/>
    </source>
</evidence>
<comment type="subcellular location">
    <subcellularLocation>
        <location evidence="1">Cell membrane</location>
        <topology evidence="1">Multi-pass membrane protein</topology>
    </subcellularLocation>
</comment>
<feature type="transmembrane region" description="Helical" evidence="7">
    <location>
        <begin position="139"/>
        <end position="162"/>
    </location>
</feature>
<dbReference type="Gene3D" id="1.10.1760.20">
    <property type="match status" value="1"/>
</dbReference>
<keyword evidence="4 7" id="KW-0812">Transmembrane</keyword>
<keyword evidence="10" id="KW-1185">Reference proteome</keyword>
<evidence type="ECO:0000313" key="9">
    <source>
        <dbReference type="EMBL" id="QCD36229.1"/>
    </source>
</evidence>
<evidence type="ECO:0000256" key="3">
    <source>
        <dbReference type="ARBA" id="ARBA00022475"/>
    </source>
</evidence>
<keyword evidence="5 7" id="KW-1133">Transmembrane helix</keyword>
<dbReference type="PANTHER" id="PTHR34229:SF1">
    <property type="entry name" value="METAL TRANSPORT PROTEIN HI_1621-RELATED"/>
    <property type="match status" value="1"/>
</dbReference>
<accession>A0A4P7VQ55</accession>
<evidence type="ECO:0000256" key="7">
    <source>
        <dbReference type="SAM" id="Phobius"/>
    </source>
</evidence>
<dbReference type="Pfam" id="PF13190">
    <property type="entry name" value="PDGLE"/>
    <property type="match status" value="1"/>
</dbReference>
<feature type="transmembrane region" description="Helical" evidence="7">
    <location>
        <begin position="40"/>
        <end position="61"/>
    </location>
</feature>
<evidence type="ECO:0000256" key="5">
    <source>
        <dbReference type="ARBA" id="ARBA00022989"/>
    </source>
</evidence>
<evidence type="ECO:0000256" key="1">
    <source>
        <dbReference type="ARBA" id="ARBA00004651"/>
    </source>
</evidence>
<keyword evidence="6 7" id="KW-0472">Membrane</keyword>
<dbReference type="AlphaFoldDB" id="A0A4P7VQ55"/>
<evidence type="ECO:0000256" key="2">
    <source>
        <dbReference type="ARBA" id="ARBA00022448"/>
    </source>
</evidence>
<proteinExistence type="predicted"/>
<keyword evidence="2" id="KW-0813">Transport</keyword>
<dbReference type="Proteomes" id="UP000297031">
    <property type="component" value="Chromosome"/>
</dbReference>
<dbReference type="InterPro" id="IPR025937">
    <property type="entry name" value="PDGLE_dom"/>
</dbReference>
<feature type="transmembrane region" description="Helical" evidence="7">
    <location>
        <begin position="73"/>
        <end position="99"/>
    </location>
</feature>
<evidence type="ECO:0000313" key="10">
    <source>
        <dbReference type="Proteomes" id="UP000297031"/>
    </source>
</evidence>
<dbReference type="GO" id="GO:0000041">
    <property type="term" value="P:transition metal ion transport"/>
    <property type="evidence" value="ECO:0007669"/>
    <property type="project" value="InterPro"/>
</dbReference>
<dbReference type="PANTHER" id="PTHR34229">
    <property type="entry name" value="METAL TRANSPORT PROTEIN HI_1621-RELATED"/>
    <property type="match status" value="1"/>
</dbReference>
<feature type="transmembrane region" description="Helical" evidence="7">
    <location>
        <begin position="182"/>
        <end position="204"/>
    </location>
</feature>
<feature type="transmembrane region" description="Helical" evidence="7">
    <location>
        <begin position="225"/>
        <end position="247"/>
    </location>
</feature>
<keyword evidence="3" id="KW-1003">Cell membrane</keyword>
<evidence type="ECO:0000256" key="4">
    <source>
        <dbReference type="ARBA" id="ARBA00022692"/>
    </source>
</evidence>
<organism evidence="9 10">
    <name type="scientific">Muribaculum gordoncarteri</name>
    <dbReference type="NCBI Taxonomy" id="2530390"/>
    <lineage>
        <taxon>Bacteria</taxon>
        <taxon>Pseudomonadati</taxon>
        <taxon>Bacteroidota</taxon>
        <taxon>Bacteroidia</taxon>
        <taxon>Bacteroidales</taxon>
        <taxon>Muribaculaceae</taxon>
        <taxon>Muribaculum</taxon>
    </lineage>
</organism>
<sequence>MHMADALVSPAVAGVAAVVSVSLLVVAAKKIRKESSDSSVVPLMGVMGAFIFAAQMINFTIPGTGSSGHIVGGILLGAILGPWAALLTLASVLVVQCLIFADGGLMALGCNILNMGVVSTLIAYPLVFKPIMGHGTSTWRMIVASIAASVVGLELGAVLVTLETELSGVTALPTGDFLALMTSIHLFIGIGEGLATAAVLYFVLRYKPSLLECRAEAGAGHRGHYGKAAIVFISIALLLGVAFTWIASSNPDGLEWSIENLTGSSELTGGVGSKVADTLAGVQSTTSLLPDYDSTWSGIIGCLVVVAIVWVVASLLGRHQSVGSKA</sequence>
<feature type="transmembrane region" description="Helical" evidence="7">
    <location>
        <begin position="296"/>
        <end position="316"/>
    </location>
</feature>
<evidence type="ECO:0000259" key="8">
    <source>
        <dbReference type="Pfam" id="PF13190"/>
    </source>
</evidence>
<dbReference type="OrthoDB" id="5395048at2"/>
<dbReference type="Pfam" id="PF01891">
    <property type="entry name" value="CbiM"/>
    <property type="match status" value="1"/>
</dbReference>
<feature type="transmembrane region" description="Helical" evidence="7">
    <location>
        <begin position="7"/>
        <end position="28"/>
    </location>
</feature>